<feature type="signal peptide" evidence="2">
    <location>
        <begin position="1"/>
        <end position="30"/>
    </location>
</feature>
<name>A0ABV7V1W3_9SPHN</name>
<reference evidence="5" key="1">
    <citation type="journal article" date="2019" name="Int. J. Syst. Evol. Microbiol.">
        <title>The Global Catalogue of Microorganisms (GCM) 10K type strain sequencing project: providing services to taxonomists for standard genome sequencing and annotation.</title>
        <authorList>
            <consortium name="The Broad Institute Genomics Platform"/>
            <consortium name="The Broad Institute Genome Sequencing Center for Infectious Disease"/>
            <person name="Wu L."/>
            <person name="Ma J."/>
        </authorList>
    </citation>
    <scope>NUCLEOTIDE SEQUENCE [LARGE SCALE GENOMIC DNA]</scope>
    <source>
        <strain evidence="5">KCTC 42224</strain>
    </source>
</reference>
<feature type="region of interest" description="Disordered" evidence="3">
    <location>
        <begin position="32"/>
        <end position="58"/>
    </location>
</feature>
<evidence type="ECO:0000313" key="5">
    <source>
        <dbReference type="Proteomes" id="UP001595683"/>
    </source>
</evidence>
<evidence type="ECO:0000313" key="4">
    <source>
        <dbReference type="EMBL" id="MFC3671409.1"/>
    </source>
</evidence>
<proteinExistence type="inferred from homology"/>
<gene>
    <name evidence="4" type="ORF">ACFOOT_08225</name>
</gene>
<organism evidence="4 5">
    <name type="scientific">Novosphingobium pokkalii</name>
    <dbReference type="NCBI Taxonomy" id="1770194"/>
    <lineage>
        <taxon>Bacteria</taxon>
        <taxon>Pseudomonadati</taxon>
        <taxon>Pseudomonadota</taxon>
        <taxon>Alphaproteobacteria</taxon>
        <taxon>Sphingomonadales</taxon>
        <taxon>Sphingomonadaceae</taxon>
        <taxon>Novosphingobium</taxon>
    </lineage>
</organism>
<dbReference type="Gene3D" id="2.40.160.180">
    <property type="entry name" value="Carbohydrate-selective porin OprB"/>
    <property type="match status" value="1"/>
</dbReference>
<comment type="caution">
    <text evidence="4">The sequence shown here is derived from an EMBL/GenBank/DDBJ whole genome shotgun (WGS) entry which is preliminary data.</text>
</comment>
<dbReference type="Pfam" id="PF04966">
    <property type="entry name" value="OprB"/>
    <property type="match status" value="1"/>
</dbReference>
<dbReference type="InterPro" id="IPR038673">
    <property type="entry name" value="OprB_sf"/>
</dbReference>
<feature type="chain" id="PRO_5044950738" evidence="2">
    <location>
        <begin position="31"/>
        <end position="460"/>
    </location>
</feature>
<dbReference type="InterPro" id="IPR007049">
    <property type="entry name" value="Carb-sel_porin_OprB"/>
</dbReference>
<sequence length="460" mass="50060">MPALPSGACRAGALALVLPALLASAAPVWADEAPPPPPALPTAAEQPDQPAPRKPAQPFADQGITLAWSYTGEAAGNVSGGLARKSAYTGQVYLGADADLDRIAGIGGATIHFAVTNRHGKSLSDIALGNNTSVQEVWGTQNTHLAILTWEQKLFQDRLVIEAGRSQANIHFLNSPLYCLFQTNSTCGNPTFVFKNSNFTYFPASSWMAQAKLWVAPRWFAHAGVYEVNPDRKRWNDDGFNFSSANRTGVIVPWELGYADDKGETRLPGHYILGGWFDRADYSDPLRDDQGGIAVLTGRPARTLHGRSGIYVRFDQQLTRPDPATRRGLSIFGVAMTNLSGQVEESRYLDFGIVQTGTFKGRDTDTLGFVINDQRFSDLAMQRMRAARLAAGGEDNVHRHEVMMELAYGADVVPGLRVSPNVQYVLHPDNTGAPFNRTNTGNALVFGFKFTLDGPTFFGR</sequence>
<evidence type="ECO:0000256" key="1">
    <source>
        <dbReference type="ARBA" id="ARBA00008769"/>
    </source>
</evidence>
<dbReference type="Proteomes" id="UP001595683">
    <property type="component" value="Unassembled WGS sequence"/>
</dbReference>
<keyword evidence="2" id="KW-0732">Signal</keyword>
<evidence type="ECO:0000256" key="2">
    <source>
        <dbReference type="RuleBase" id="RU363072"/>
    </source>
</evidence>
<evidence type="ECO:0000256" key="3">
    <source>
        <dbReference type="SAM" id="MobiDB-lite"/>
    </source>
</evidence>
<dbReference type="RefSeq" id="WP_191323783.1">
    <property type="nucleotide sequence ID" value="NZ_BMZP01000005.1"/>
</dbReference>
<dbReference type="PANTHER" id="PTHR37944">
    <property type="entry name" value="PORIN B"/>
    <property type="match status" value="1"/>
</dbReference>
<comment type="similarity">
    <text evidence="1 2">Belongs to the OprB family.</text>
</comment>
<accession>A0ABV7V1W3</accession>
<dbReference type="InterPro" id="IPR052932">
    <property type="entry name" value="OprB_Porin"/>
</dbReference>
<keyword evidence="5" id="KW-1185">Reference proteome</keyword>
<dbReference type="EMBL" id="JBHRYE010000012">
    <property type="protein sequence ID" value="MFC3671409.1"/>
    <property type="molecule type" value="Genomic_DNA"/>
</dbReference>
<dbReference type="PANTHER" id="PTHR37944:SF1">
    <property type="entry name" value="PORIN B"/>
    <property type="match status" value="1"/>
</dbReference>
<protein>
    <submittedName>
        <fullName evidence="4">Carbohydrate porin</fullName>
    </submittedName>
</protein>